<dbReference type="Gene3D" id="3.40.50.300">
    <property type="entry name" value="P-loop containing nucleotide triphosphate hydrolases"/>
    <property type="match status" value="1"/>
</dbReference>
<evidence type="ECO:0000256" key="2">
    <source>
        <dbReference type="ARBA" id="ARBA00022840"/>
    </source>
</evidence>
<proteinExistence type="predicted"/>
<evidence type="ECO:0000313" key="4">
    <source>
        <dbReference type="EMBL" id="KVW94749.1"/>
    </source>
</evidence>
<dbReference type="PANTHER" id="PTHR43384">
    <property type="entry name" value="SEPTUM SITE-DETERMINING PROTEIN MIND HOMOLOG, CHLOROPLASTIC-RELATED"/>
    <property type="match status" value="1"/>
</dbReference>
<dbReference type="PANTHER" id="PTHR43384:SF4">
    <property type="entry name" value="CELLULOSE BIOSYNTHESIS PROTEIN BCSQ-RELATED"/>
    <property type="match status" value="1"/>
</dbReference>
<name>A0A106BLN4_THIDE</name>
<keyword evidence="5" id="KW-1185">Reference proteome</keyword>
<keyword evidence="2" id="KW-0067">ATP-binding</keyword>
<dbReference type="GO" id="GO:0016887">
    <property type="term" value="F:ATP hydrolysis activity"/>
    <property type="evidence" value="ECO:0007669"/>
    <property type="project" value="TreeGrafter"/>
</dbReference>
<dbReference type="GO" id="GO:0005829">
    <property type="term" value="C:cytosol"/>
    <property type="evidence" value="ECO:0007669"/>
    <property type="project" value="TreeGrafter"/>
</dbReference>
<gene>
    <name evidence="4" type="ORF">ABW22_12020</name>
</gene>
<keyword evidence="4" id="KW-0969">Cilium</keyword>
<keyword evidence="4" id="KW-0282">Flagellum</keyword>
<keyword evidence="1" id="KW-0547">Nucleotide-binding</keyword>
<dbReference type="OrthoDB" id="5296586at2"/>
<comment type="caution">
    <text evidence="4">The sequence shown here is derived from an EMBL/GenBank/DDBJ whole genome shotgun (WGS) entry which is preliminary data.</text>
</comment>
<reference evidence="4 5" key="1">
    <citation type="journal article" date="2015" name="Appl. Environ. Microbiol.">
        <title>Aerobic and Anaerobic Thiosulfate Oxidation by a Cold-Adapted, Subglacial Chemoautotroph.</title>
        <authorList>
            <person name="Harrold Z.R."/>
            <person name="Skidmore M.L."/>
            <person name="Hamilton T.L."/>
            <person name="Desch L."/>
            <person name="Amada K."/>
            <person name="van Gelder W."/>
            <person name="Glover K."/>
            <person name="Roden E.E."/>
            <person name="Boyd E.S."/>
        </authorList>
    </citation>
    <scope>NUCLEOTIDE SEQUENCE [LARGE SCALE GENOMIC DNA]</scope>
    <source>
        <strain evidence="4 5">RG</strain>
    </source>
</reference>
<dbReference type="SUPFAM" id="SSF52540">
    <property type="entry name" value="P-loop containing nucleoside triphosphate hydrolases"/>
    <property type="match status" value="1"/>
</dbReference>
<dbReference type="Proteomes" id="UP000064243">
    <property type="component" value="Unassembled WGS sequence"/>
</dbReference>
<dbReference type="GO" id="GO:0005524">
    <property type="term" value="F:ATP binding"/>
    <property type="evidence" value="ECO:0007669"/>
    <property type="project" value="UniProtKB-KW"/>
</dbReference>
<dbReference type="InterPro" id="IPR002586">
    <property type="entry name" value="CobQ/CobB/MinD/ParA_Nub-bd_dom"/>
</dbReference>
<dbReference type="GO" id="GO:0009898">
    <property type="term" value="C:cytoplasmic side of plasma membrane"/>
    <property type="evidence" value="ECO:0007669"/>
    <property type="project" value="TreeGrafter"/>
</dbReference>
<sequence length="299" mass="32189">MKARCPLDKFVSDQAAGLRRLLGQPGFQVITVMSGQQGAGKTAATANLAVALARSGRDVLIIDQDQHGRGACAALGLTPRYDVADVLEGRCTLDALMLNGPDNVQVLPIGGGFNRLGRLSERDQEWLAQSFNRLQCGVDVVLVDMEEATDPDALPLGLAASEIMVVLPPGSTAITQAYTLVKRLAHNFGKRQFRLLLNRIESPEQAQAVAHNFAHTAERYLGVSVDYLGYIPLDERLTHAGHLHTSVVDAFPVAQSTSQFRKLADGLLRWPQPPSLGSVGGFMQRVIQGSSLVDACRKG</sequence>
<evidence type="ECO:0000259" key="3">
    <source>
        <dbReference type="Pfam" id="PF01656"/>
    </source>
</evidence>
<evidence type="ECO:0000256" key="1">
    <source>
        <dbReference type="ARBA" id="ARBA00022741"/>
    </source>
</evidence>
<dbReference type="Pfam" id="PF01656">
    <property type="entry name" value="CbiA"/>
    <property type="match status" value="1"/>
</dbReference>
<dbReference type="PATRIC" id="fig|36861.3.peg.2183"/>
<keyword evidence="4" id="KW-0966">Cell projection</keyword>
<dbReference type="AlphaFoldDB" id="A0A106BLN4"/>
<feature type="domain" description="CobQ/CobB/MinD/ParA nucleotide binding" evidence="3">
    <location>
        <begin position="30"/>
        <end position="240"/>
    </location>
</feature>
<dbReference type="GO" id="GO:0051782">
    <property type="term" value="P:negative regulation of cell division"/>
    <property type="evidence" value="ECO:0007669"/>
    <property type="project" value="TreeGrafter"/>
</dbReference>
<dbReference type="InterPro" id="IPR050625">
    <property type="entry name" value="ParA/MinD_ATPase"/>
</dbReference>
<organism evidence="4 5">
    <name type="scientific">Thiobacillus denitrificans</name>
    <dbReference type="NCBI Taxonomy" id="36861"/>
    <lineage>
        <taxon>Bacteria</taxon>
        <taxon>Pseudomonadati</taxon>
        <taxon>Pseudomonadota</taxon>
        <taxon>Betaproteobacteria</taxon>
        <taxon>Nitrosomonadales</taxon>
        <taxon>Thiobacillaceae</taxon>
        <taxon>Thiobacillus</taxon>
    </lineage>
</organism>
<protein>
    <submittedName>
        <fullName evidence="4">Flagellar biosynthesis protein FlhG</fullName>
    </submittedName>
</protein>
<evidence type="ECO:0000313" key="5">
    <source>
        <dbReference type="Proteomes" id="UP000064243"/>
    </source>
</evidence>
<dbReference type="eggNOG" id="COG0455">
    <property type="taxonomic scope" value="Bacteria"/>
</dbReference>
<accession>A0A106BLN4</accession>
<dbReference type="InterPro" id="IPR027417">
    <property type="entry name" value="P-loop_NTPase"/>
</dbReference>
<dbReference type="EMBL" id="LDUG01000033">
    <property type="protein sequence ID" value="KVW94749.1"/>
    <property type="molecule type" value="Genomic_DNA"/>
</dbReference>
<dbReference type="STRING" id="1123392.GCA_000376425_01016"/>